<proteinExistence type="predicted"/>
<gene>
    <name evidence="1" type="ORF">TorRG33x02_138920</name>
</gene>
<dbReference type="InParanoid" id="A0A2P5EXH7"/>
<keyword evidence="2" id="KW-1185">Reference proteome</keyword>
<evidence type="ECO:0000313" key="2">
    <source>
        <dbReference type="Proteomes" id="UP000237000"/>
    </source>
</evidence>
<organism evidence="1 2">
    <name type="scientific">Trema orientale</name>
    <name type="common">Charcoal tree</name>
    <name type="synonym">Celtis orientalis</name>
    <dbReference type="NCBI Taxonomy" id="63057"/>
    <lineage>
        <taxon>Eukaryota</taxon>
        <taxon>Viridiplantae</taxon>
        <taxon>Streptophyta</taxon>
        <taxon>Embryophyta</taxon>
        <taxon>Tracheophyta</taxon>
        <taxon>Spermatophyta</taxon>
        <taxon>Magnoliopsida</taxon>
        <taxon>eudicotyledons</taxon>
        <taxon>Gunneridae</taxon>
        <taxon>Pentapetalae</taxon>
        <taxon>rosids</taxon>
        <taxon>fabids</taxon>
        <taxon>Rosales</taxon>
        <taxon>Cannabaceae</taxon>
        <taxon>Trema</taxon>
    </lineage>
</organism>
<dbReference type="EMBL" id="JXTC01000085">
    <property type="protein sequence ID" value="PON90242.1"/>
    <property type="molecule type" value="Genomic_DNA"/>
</dbReference>
<dbReference type="Proteomes" id="UP000237000">
    <property type="component" value="Unassembled WGS sequence"/>
</dbReference>
<protein>
    <submittedName>
        <fullName evidence="1">Uncharacterized protein</fullName>
    </submittedName>
</protein>
<comment type="caution">
    <text evidence="1">The sequence shown here is derived from an EMBL/GenBank/DDBJ whole genome shotgun (WGS) entry which is preliminary data.</text>
</comment>
<name>A0A2P5EXH7_TREOI</name>
<feature type="non-terminal residue" evidence="1">
    <location>
        <position position="1"/>
    </location>
</feature>
<reference evidence="2" key="1">
    <citation type="submission" date="2016-06" db="EMBL/GenBank/DDBJ databases">
        <title>Parallel loss of symbiosis genes in relatives of nitrogen-fixing non-legume Parasponia.</title>
        <authorList>
            <person name="Van Velzen R."/>
            <person name="Holmer R."/>
            <person name="Bu F."/>
            <person name="Rutten L."/>
            <person name="Van Zeijl A."/>
            <person name="Liu W."/>
            <person name="Santuari L."/>
            <person name="Cao Q."/>
            <person name="Sharma T."/>
            <person name="Shen D."/>
            <person name="Roswanjaya Y."/>
            <person name="Wardhani T."/>
            <person name="Kalhor M.S."/>
            <person name="Jansen J."/>
            <person name="Van den Hoogen J."/>
            <person name="Gungor B."/>
            <person name="Hartog M."/>
            <person name="Hontelez J."/>
            <person name="Verver J."/>
            <person name="Yang W.-C."/>
            <person name="Schijlen E."/>
            <person name="Repin R."/>
            <person name="Schilthuizen M."/>
            <person name="Schranz E."/>
            <person name="Heidstra R."/>
            <person name="Miyata K."/>
            <person name="Fedorova E."/>
            <person name="Kohlen W."/>
            <person name="Bisseling T."/>
            <person name="Smit S."/>
            <person name="Geurts R."/>
        </authorList>
    </citation>
    <scope>NUCLEOTIDE SEQUENCE [LARGE SCALE GENOMIC DNA]</scope>
    <source>
        <strain evidence="2">cv. RG33-2</strain>
    </source>
</reference>
<sequence length="68" mass="7899">KTCDTYWRDKESSSQVELRAIGHIQSQINEARQLLEAAQNLSPSEENILKEREVNTQLKDLVIKEELM</sequence>
<dbReference type="AlphaFoldDB" id="A0A2P5EXH7"/>
<accession>A0A2P5EXH7</accession>
<evidence type="ECO:0000313" key="1">
    <source>
        <dbReference type="EMBL" id="PON90242.1"/>
    </source>
</evidence>